<feature type="compositionally biased region" description="Basic and acidic residues" evidence="2">
    <location>
        <begin position="384"/>
        <end position="394"/>
    </location>
</feature>
<dbReference type="InterPro" id="IPR001461">
    <property type="entry name" value="Aspartic_peptidase_A1"/>
</dbReference>
<dbReference type="GO" id="GO:0006508">
    <property type="term" value="P:proteolysis"/>
    <property type="evidence" value="ECO:0007669"/>
    <property type="project" value="InterPro"/>
</dbReference>
<dbReference type="Pfam" id="PF00026">
    <property type="entry name" value="Asp"/>
    <property type="match status" value="1"/>
</dbReference>
<accession>A0AAV5QEA2</accession>
<dbReference type="Gene3D" id="2.40.70.10">
    <property type="entry name" value="Acid Proteases"/>
    <property type="match status" value="2"/>
</dbReference>
<feature type="region of interest" description="Disordered" evidence="2">
    <location>
        <begin position="523"/>
        <end position="553"/>
    </location>
</feature>
<evidence type="ECO:0000256" key="3">
    <source>
        <dbReference type="SAM" id="SignalP"/>
    </source>
</evidence>
<dbReference type="PANTHER" id="PTHR47966">
    <property type="entry name" value="BETA-SITE APP-CLEAVING ENZYME, ISOFORM A-RELATED"/>
    <property type="match status" value="1"/>
</dbReference>
<feature type="region of interest" description="Disordered" evidence="2">
    <location>
        <begin position="384"/>
        <end position="403"/>
    </location>
</feature>
<protein>
    <recommendedName>
        <fullName evidence="4">Peptidase A1 domain-containing protein</fullName>
    </recommendedName>
</protein>
<comment type="caution">
    <text evidence="5">The sequence shown here is derived from an EMBL/GenBank/DDBJ whole genome shotgun (WGS) entry which is preliminary data.</text>
</comment>
<dbReference type="SUPFAM" id="SSF50630">
    <property type="entry name" value="Acid proteases"/>
    <property type="match status" value="1"/>
</dbReference>
<proteinExistence type="inferred from homology"/>
<reference evidence="5 6" key="1">
    <citation type="journal article" date="2023" name="Elife">
        <title>Identification of key yeast species and microbe-microbe interactions impacting larval growth of Drosophila in the wild.</title>
        <authorList>
            <person name="Mure A."/>
            <person name="Sugiura Y."/>
            <person name="Maeda R."/>
            <person name="Honda K."/>
            <person name="Sakurai N."/>
            <person name="Takahashi Y."/>
            <person name="Watada M."/>
            <person name="Katoh T."/>
            <person name="Gotoh A."/>
            <person name="Gotoh Y."/>
            <person name="Taniguchi I."/>
            <person name="Nakamura K."/>
            <person name="Hayashi T."/>
            <person name="Katayama T."/>
            <person name="Uemura T."/>
            <person name="Hattori Y."/>
        </authorList>
    </citation>
    <scope>NUCLEOTIDE SEQUENCE [LARGE SCALE GENOMIC DNA]</scope>
    <source>
        <strain evidence="5 6">SC-9</strain>
    </source>
</reference>
<dbReference type="PROSITE" id="PS51767">
    <property type="entry name" value="PEPTIDASE_A1"/>
    <property type="match status" value="1"/>
</dbReference>
<dbReference type="AlphaFoldDB" id="A0AAV5QEA2"/>
<dbReference type="RefSeq" id="XP_064850280.1">
    <property type="nucleotide sequence ID" value="XM_064994208.1"/>
</dbReference>
<dbReference type="Proteomes" id="UP001360560">
    <property type="component" value="Unassembled WGS sequence"/>
</dbReference>
<organism evidence="5 6">
    <name type="scientific">Saccharomycopsis crataegensis</name>
    <dbReference type="NCBI Taxonomy" id="43959"/>
    <lineage>
        <taxon>Eukaryota</taxon>
        <taxon>Fungi</taxon>
        <taxon>Dikarya</taxon>
        <taxon>Ascomycota</taxon>
        <taxon>Saccharomycotina</taxon>
        <taxon>Saccharomycetes</taxon>
        <taxon>Saccharomycopsidaceae</taxon>
        <taxon>Saccharomycopsis</taxon>
    </lineage>
</organism>
<comment type="similarity">
    <text evidence="1">Belongs to the peptidase A1 family.</text>
</comment>
<dbReference type="PRINTS" id="PR00792">
    <property type="entry name" value="PEPSIN"/>
</dbReference>
<feature type="chain" id="PRO_5043887680" description="Peptidase A1 domain-containing protein" evidence="3">
    <location>
        <begin position="24"/>
        <end position="678"/>
    </location>
</feature>
<evidence type="ECO:0000313" key="6">
    <source>
        <dbReference type="Proteomes" id="UP001360560"/>
    </source>
</evidence>
<dbReference type="PANTHER" id="PTHR47966:SF65">
    <property type="entry name" value="ASPARTIC-TYPE ENDOPEPTIDASE"/>
    <property type="match status" value="1"/>
</dbReference>
<feature type="region of interest" description="Disordered" evidence="2">
    <location>
        <begin position="651"/>
        <end position="678"/>
    </location>
</feature>
<dbReference type="InterPro" id="IPR033121">
    <property type="entry name" value="PEPTIDASE_A1"/>
</dbReference>
<evidence type="ECO:0000259" key="4">
    <source>
        <dbReference type="PROSITE" id="PS51767"/>
    </source>
</evidence>
<sequence length="678" mass="70896">MLSYSLSFQILILLFLQAHNVLGAPAYFKANDSSSDGLTELPGYAQELSKRTTTTSRYLESDLIVVGQYVFNKVSIGTPGHSVVMMLDTGSCDSWVPSIFGMGAKYTPSTDGLTLVTNSVGKFLSSMINKRGLFSGLLSGTGSTNTVLEASQTGTVAYSLVLSNLRNSTLQGSKSSDIYSWNPTLSSTKSNLSEIMDEFYGSGENINWALGDWFSDTVKLDQGTSIKKADFGWAYTSSTFGIFGAGVDKWTSHETWIGSLKSQGTIGKNSIGVFRNNAAYVTGETQGRVLFGGVDTKKFSGDMVIHQAIADSEKYQLMLTISSMKYGKDVVSISTKETFIDTGMPFINVPVGTKFVGLTYNAELNKYLGPCLATIEAAEAEAAENSKKASTTEKEEAEEETEKAAENGYGADLIITVGTQSIIVPYSMLVTTTGYGDYCVTKLMGGEDFVLGAPFLSAAYVYYDYELDTIGLAQSSTISSALKVGSVSESNVVVPGGAGSVIAGKGPVMITSSTFTVATATATGTSSESSSASETDSATATDSVTTTGSATGTVADDSAATATTKATNSANKELEDGAIEIAGAAGAVDAAGAIKKASSGVTITSATATAQATEVATSVKIDTTEAVGSVHINTPTVSVHINTPTVESVHIDTPTTTHKSTKTKSKSNLEEEEEEHGL</sequence>
<dbReference type="InterPro" id="IPR021109">
    <property type="entry name" value="Peptidase_aspartic_dom_sf"/>
</dbReference>
<dbReference type="GeneID" id="90071259"/>
<evidence type="ECO:0000256" key="2">
    <source>
        <dbReference type="SAM" id="MobiDB-lite"/>
    </source>
</evidence>
<feature type="domain" description="Peptidase A1" evidence="4">
    <location>
        <begin position="70"/>
        <end position="473"/>
    </location>
</feature>
<gene>
    <name evidence="5" type="ORF">DASC09_006050</name>
</gene>
<name>A0AAV5QEA2_9ASCO</name>
<dbReference type="EMBL" id="BTFZ01000001">
    <property type="protein sequence ID" value="GMM33280.1"/>
    <property type="molecule type" value="Genomic_DNA"/>
</dbReference>
<keyword evidence="3" id="KW-0732">Signal</keyword>
<dbReference type="GO" id="GO:0004190">
    <property type="term" value="F:aspartic-type endopeptidase activity"/>
    <property type="evidence" value="ECO:0007669"/>
    <property type="project" value="InterPro"/>
</dbReference>
<feature type="signal peptide" evidence="3">
    <location>
        <begin position="1"/>
        <end position="23"/>
    </location>
</feature>
<evidence type="ECO:0000256" key="1">
    <source>
        <dbReference type="ARBA" id="ARBA00007447"/>
    </source>
</evidence>
<keyword evidence="6" id="KW-1185">Reference proteome</keyword>
<evidence type="ECO:0000313" key="5">
    <source>
        <dbReference type="EMBL" id="GMM33280.1"/>
    </source>
</evidence>